<sequence>MKEFGRKAASVIKRSSMSCARWTVPEGVALVSCENMQVGSDVREDGSAGATKPAGVQRWISWRKDKVHSWFGLSLRRQLD</sequence>
<dbReference type="Proteomes" id="UP000250235">
    <property type="component" value="Unassembled WGS sequence"/>
</dbReference>
<name>A0A2Z7AU91_9LAMI</name>
<dbReference type="AlphaFoldDB" id="A0A2Z7AU91"/>
<protein>
    <submittedName>
        <fullName evidence="1">Uncharacterized protein</fullName>
    </submittedName>
</protein>
<gene>
    <name evidence="1" type="ORF">F511_20421</name>
</gene>
<proteinExistence type="predicted"/>
<dbReference type="EMBL" id="KV012815">
    <property type="protein sequence ID" value="KZV24440.1"/>
    <property type="molecule type" value="Genomic_DNA"/>
</dbReference>
<evidence type="ECO:0000313" key="1">
    <source>
        <dbReference type="EMBL" id="KZV24440.1"/>
    </source>
</evidence>
<accession>A0A2Z7AU91</accession>
<evidence type="ECO:0000313" key="2">
    <source>
        <dbReference type="Proteomes" id="UP000250235"/>
    </source>
</evidence>
<organism evidence="1 2">
    <name type="scientific">Dorcoceras hygrometricum</name>
    <dbReference type="NCBI Taxonomy" id="472368"/>
    <lineage>
        <taxon>Eukaryota</taxon>
        <taxon>Viridiplantae</taxon>
        <taxon>Streptophyta</taxon>
        <taxon>Embryophyta</taxon>
        <taxon>Tracheophyta</taxon>
        <taxon>Spermatophyta</taxon>
        <taxon>Magnoliopsida</taxon>
        <taxon>eudicotyledons</taxon>
        <taxon>Gunneridae</taxon>
        <taxon>Pentapetalae</taxon>
        <taxon>asterids</taxon>
        <taxon>lamiids</taxon>
        <taxon>Lamiales</taxon>
        <taxon>Gesneriaceae</taxon>
        <taxon>Didymocarpoideae</taxon>
        <taxon>Trichosporeae</taxon>
        <taxon>Loxocarpinae</taxon>
        <taxon>Dorcoceras</taxon>
    </lineage>
</organism>
<reference evidence="1 2" key="1">
    <citation type="journal article" date="2015" name="Proc. Natl. Acad. Sci. U.S.A.">
        <title>The resurrection genome of Boea hygrometrica: A blueprint for survival of dehydration.</title>
        <authorList>
            <person name="Xiao L."/>
            <person name="Yang G."/>
            <person name="Zhang L."/>
            <person name="Yang X."/>
            <person name="Zhao S."/>
            <person name="Ji Z."/>
            <person name="Zhou Q."/>
            <person name="Hu M."/>
            <person name="Wang Y."/>
            <person name="Chen M."/>
            <person name="Xu Y."/>
            <person name="Jin H."/>
            <person name="Xiao X."/>
            <person name="Hu G."/>
            <person name="Bao F."/>
            <person name="Hu Y."/>
            <person name="Wan P."/>
            <person name="Li L."/>
            <person name="Deng X."/>
            <person name="Kuang T."/>
            <person name="Xiang C."/>
            <person name="Zhu J.K."/>
            <person name="Oliver M.J."/>
            <person name="He Y."/>
        </authorList>
    </citation>
    <scope>NUCLEOTIDE SEQUENCE [LARGE SCALE GENOMIC DNA]</scope>
    <source>
        <strain evidence="2">cv. XS01</strain>
    </source>
</reference>
<keyword evidence="2" id="KW-1185">Reference proteome</keyword>